<keyword evidence="5" id="KW-0804">Transcription</keyword>
<keyword evidence="3" id="KW-0805">Transcription regulation</keyword>
<comment type="similarity">
    <text evidence="2">Belongs to the TBP family.</text>
</comment>
<dbReference type="SUPFAM" id="SSF55945">
    <property type="entry name" value="TATA-box binding protein-like"/>
    <property type="match status" value="2"/>
</dbReference>
<evidence type="ECO:0000256" key="6">
    <source>
        <dbReference type="ARBA" id="ARBA00023242"/>
    </source>
</evidence>
<dbReference type="CDD" id="cd04517">
    <property type="entry name" value="TLF"/>
    <property type="match status" value="1"/>
</dbReference>
<dbReference type="GeneID" id="106821529"/>
<evidence type="ECO:0000313" key="11">
    <source>
        <dbReference type="RefSeq" id="XP_014681864.1"/>
    </source>
</evidence>
<dbReference type="InterPro" id="IPR015445">
    <property type="entry name" value="TBP-like"/>
</dbReference>
<dbReference type="PANTHER" id="PTHR10126">
    <property type="entry name" value="TATA-BOX BINDING PROTEIN"/>
    <property type="match status" value="1"/>
</dbReference>
<evidence type="ECO:0000256" key="2">
    <source>
        <dbReference type="ARBA" id="ARBA00005560"/>
    </source>
</evidence>
<reference evidence="11" key="1">
    <citation type="submission" date="2025-08" db="UniProtKB">
        <authorList>
            <consortium name="RefSeq"/>
        </authorList>
    </citation>
    <scope>IDENTIFICATION</scope>
</reference>
<sequence length="321" mass="35922">MDSIENALAGLKSESFTSEEIFAEIQQETAGGETVHLDYPTDLLVLGQGEQLYAAEEEVFTEAEQVANQEQTNRIETEISIEINNVVGSFSVRCHLNLRHIAMEGTNVEYRRENAMVTMKIRRPYTTASMWSSGKLTVTGATSEPDSRIAARRFSRKLQRLGYKVRLANFRVVNVLATCRMPFAIRIAQFSQAHRANASYEPELHPGVTYKIKEIKAVLKIFSTGSITVTAPSVSNVEMAIHQIFPLVVEHQMEKLKVKDKFELNVHKHNIVAGRKRKHRGGALPRQLKKSRTNEGTSLSECDTDSDCDSGDSFDSNESAD</sequence>
<dbReference type="PRINTS" id="PR00686">
    <property type="entry name" value="TIFACTORIID"/>
</dbReference>
<evidence type="ECO:0000256" key="1">
    <source>
        <dbReference type="ARBA" id="ARBA00004123"/>
    </source>
</evidence>
<dbReference type="InterPro" id="IPR000814">
    <property type="entry name" value="TBP"/>
</dbReference>
<evidence type="ECO:0000256" key="7">
    <source>
        <dbReference type="ARBA" id="ARBA00023474"/>
    </source>
</evidence>
<accession>A0ABM1FBP3</accession>
<dbReference type="Pfam" id="PF00352">
    <property type="entry name" value="TBP"/>
    <property type="match status" value="2"/>
</dbReference>
<comment type="subcellular location">
    <subcellularLocation>
        <location evidence="1">Nucleus</location>
    </subcellularLocation>
</comment>
<name>A0ABM1FBP3_PRICU</name>
<keyword evidence="4" id="KW-0238">DNA-binding</keyword>
<dbReference type="Proteomes" id="UP000695022">
    <property type="component" value="Unplaced"/>
</dbReference>
<dbReference type="Gene3D" id="3.30.310.10">
    <property type="entry name" value="TATA-Binding Protein"/>
    <property type="match status" value="2"/>
</dbReference>
<evidence type="ECO:0000256" key="4">
    <source>
        <dbReference type="ARBA" id="ARBA00023125"/>
    </source>
</evidence>
<evidence type="ECO:0000313" key="10">
    <source>
        <dbReference type="Proteomes" id="UP000695022"/>
    </source>
</evidence>
<dbReference type="RefSeq" id="XP_014681864.1">
    <property type="nucleotide sequence ID" value="XM_014826378.1"/>
</dbReference>
<organism evidence="10 11">
    <name type="scientific">Priapulus caudatus</name>
    <name type="common">Priapulid worm</name>
    <dbReference type="NCBI Taxonomy" id="37621"/>
    <lineage>
        <taxon>Eukaryota</taxon>
        <taxon>Metazoa</taxon>
        <taxon>Ecdysozoa</taxon>
        <taxon>Scalidophora</taxon>
        <taxon>Priapulida</taxon>
        <taxon>Priapulimorpha</taxon>
        <taxon>Priapulimorphida</taxon>
        <taxon>Priapulidae</taxon>
        <taxon>Priapulus</taxon>
    </lineage>
</organism>
<keyword evidence="6" id="KW-0539">Nucleus</keyword>
<evidence type="ECO:0000256" key="3">
    <source>
        <dbReference type="ARBA" id="ARBA00023015"/>
    </source>
</evidence>
<protein>
    <recommendedName>
        <fullName evidence="7">TATA box-binding protein-like 1</fullName>
    </recommendedName>
    <alternativeName>
        <fullName evidence="8">TBP-like factor</fullName>
    </alternativeName>
</protein>
<feature type="region of interest" description="Disordered" evidence="9">
    <location>
        <begin position="273"/>
        <end position="321"/>
    </location>
</feature>
<proteinExistence type="inferred from homology"/>
<evidence type="ECO:0000256" key="9">
    <source>
        <dbReference type="SAM" id="MobiDB-lite"/>
    </source>
</evidence>
<keyword evidence="10" id="KW-1185">Reference proteome</keyword>
<evidence type="ECO:0000256" key="5">
    <source>
        <dbReference type="ARBA" id="ARBA00023163"/>
    </source>
</evidence>
<dbReference type="InterPro" id="IPR012295">
    <property type="entry name" value="TBP_dom_sf"/>
</dbReference>
<feature type="compositionally biased region" description="Basic residues" evidence="9">
    <location>
        <begin position="273"/>
        <end position="291"/>
    </location>
</feature>
<feature type="compositionally biased region" description="Acidic residues" evidence="9">
    <location>
        <begin position="302"/>
        <end position="312"/>
    </location>
</feature>
<evidence type="ECO:0000256" key="8">
    <source>
        <dbReference type="ARBA" id="ARBA00033173"/>
    </source>
</evidence>
<gene>
    <name evidence="11" type="primary">LOC106821529</name>
</gene>